<gene>
    <name evidence="2" type="ORF">chiPu_0022774</name>
</gene>
<keyword evidence="3" id="KW-1185">Reference proteome</keyword>
<name>A0A401T9V5_CHIPU</name>
<proteinExistence type="predicted"/>
<sequence>MPPQSLSEWTQWCVTSLIPTAHLRLTTIVRLDDRILAPNHWLDLNSRTSVSLWSRFPAGNHNIQSMARVSDRNKLPRGYDSPRSPAKPNPIQKCRPLQRQPLVGAEERSRPDRTVNAGRAAMRRRRDL</sequence>
<evidence type="ECO:0000256" key="1">
    <source>
        <dbReference type="SAM" id="MobiDB-lite"/>
    </source>
</evidence>
<dbReference type="EMBL" id="BEZZ01011064">
    <property type="protein sequence ID" value="GCC39430.1"/>
    <property type="molecule type" value="Genomic_DNA"/>
</dbReference>
<protein>
    <submittedName>
        <fullName evidence="2">Uncharacterized protein</fullName>
    </submittedName>
</protein>
<reference evidence="2 3" key="1">
    <citation type="journal article" date="2018" name="Nat. Ecol. Evol.">
        <title>Shark genomes provide insights into elasmobranch evolution and the origin of vertebrates.</title>
        <authorList>
            <person name="Hara Y"/>
            <person name="Yamaguchi K"/>
            <person name="Onimaru K"/>
            <person name="Kadota M"/>
            <person name="Koyanagi M"/>
            <person name="Keeley SD"/>
            <person name="Tatsumi K"/>
            <person name="Tanaka K"/>
            <person name="Motone F"/>
            <person name="Kageyama Y"/>
            <person name="Nozu R"/>
            <person name="Adachi N"/>
            <person name="Nishimura O"/>
            <person name="Nakagawa R"/>
            <person name="Tanegashima C"/>
            <person name="Kiyatake I"/>
            <person name="Matsumoto R"/>
            <person name="Murakumo K"/>
            <person name="Nishida K"/>
            <person name="Terakita A"/>
            <person name="Kuratani S"/>
            <person name="Sato K"/>
            <person name="Hyodo S Kuraku.S."/>
        </authorList>
    </citation>
    <scope>NUCLEOTIDE SEQUENCE [LARGE SCALE GENOMIC DNA]</scope>
</reference>
<dbReference type="Proteomes" id="UP000287033">
    <property type="component" value="Unassembled WGS sequence"/>
</dbReference>
<evidence type="ECO:0000313" key="2">
    <source>
        <dbReference type="EMBL" id="GCC39430.1"/>
    </source>
</evidence>
<organism evidence="2 3">
    <name type="scientific">Chiloscyllium punctatum</name>
    <name type="common">Brownbanded bambooshark</name>
    <name type="synonym">Hemiscyllium punctatum</name>
    <dbReference type="NCBI Taxonomy" id="137246"/>
    <lineage>
        <taxon>Eukaryota</taxon>
        <taxon>Metazoa</taxon>
        <taxon>Chordata</taxon>
        <taxon>Craniata</taxon>
        <taxon>Vertebrata</taxon>
        <taxon>Chondrichthyes</taxon>
        <taxon>Elasmobranchii</taxon>
        <taxon>Galeomorphii</taxon>
        <taxon>Galeoidea</taxon>
        <taxon>Orectolobiformes</taxon>
        <taxon>Hemiscylliidae</taxon>
        <taxon>Chiloscyllium</taxon>
    </lineage>
</organism>
<accession>A0A401T9V5</accession>
<feature type="region of interest" description="Disordered" evidence="1">
    <location>
        <begin position="64"/>
        <end position="128"/>
    </location>
</feature>
<dbReference type="AlphaFoldDB" id="A0A401T9V5"/>
<evidence type="ECO:0000313" key="3">
    <source>
        <dbReference type="Proteomes" id="UP000287033"/>
    </source>
</evidence>
<comment type="caution">
    <text evidence="2">The sequence shown here is derived from an EMBL/GenBank/DDBJ whole genome shotgun (WGS) entry which is preliminary data.</text>
</comment>